<gene>
    <name evidence="1" type="ORF">L1987_21237</name>
</gene>
<name>A0ACB9IV13_9ASTR</name>
<keyword evidence="2" id="KW-1185">Reference proteome</keyword>
<protein>
    <submittedName>
        <fullName evidence="1">Uncharacterized protein</fullName>
    </submittedName>
</protein>
<reference evidence="2" key="1">
    <citation type="journal article" date="2022" name="Mol. Ecol. Resour.">
        <title>The genomes of chicory, endive, great burdock and yacon provide insights into Asteraceae palaeo-polyploidization history and plant inulin production.</title>
        <authorList>
            <person name="Fan W."/>
            <person name="Wang S."/>
            <person name="Wang H."/>
            <person name="Wang A."/>
            <person name="Jiang F."/>
            <person name="Liu H."/>
            <person name="Zhao H."/>
            <person name="Xu D."/>
            <person name="Zhang Y."/>
        </authorList>
    </citation>
    <scope>NUCLEOTIDE SEQUENCE [LARGE SCALE GENOMIC DNA]</scope>
    <source>
        <strain evidence="2">cv. Yunnan</strain>
    </source>
</reference>
<reference evidence="1 2" key="2">
    <citation type="journal article" date="2022" name="Mol. Ecol. Resour.">
        <title>The genomes of chicory, endive, great burdock and yacon provide insights into Asteraceae paleo-polyploidization history and plant inulin production.</title>
        <authorList>
            <person name="Fan W."/>
            <person name="Wang S."/>
            <person name="Wang H."/>
            <person name="Wang A."/>
            <person name="Jiang F."/>
            <person name="Liu H."/>
            <person name="Zhao H."/>
            <person name="Xu D."/>
            <person name="Zhang Y."/>
        </authorList>
    </citation>
    <scope>NUCLEOTIDE SEQUENCE [LARGE SCALE GENOMIC DNA]</scope>
    <source>
        <strain evidence="2">cv. Yunnan</strain>
        <tissue evidence="1">Leaves</tissue>
    </source>
</reference>
<evidence type="ECO:0000313" key="2">
    <source>
        <dbReference type="Proteomes" id="UP001056120"/>
    </source>
</evidence>
<sequence>MPEKPCRILMDLAGPKLRTGKMKPGPCVMKISPKKNAYGNMITTTHVWVAQKGAGPPPPHVSPDAVIYVDGQDFLTYLEIGDAITFSDARGKQRRKVGYELSTNNSSVTMRPDGATASVGSDDDCRSADELRNT</sequence>
<dbReference type="EMBL" id="CM042024">
    <property type="protein sequence ID" value="KAI3811513.1"/>
    <property type="molecule type" value="Genomic_DNA"/>
</dbReference>
<dbReference type="Proteomes" id="UP001056120">
    <property type="component" value="Linkage Group LG07"/>
</dbReference>
<comment type="caution">
    <text evidence="1">The sequence shown here is derived from an EMBL/GenBank/DDBJ whole genome shotgun (WGS) entry which is preliminary data.</text>
</comment>
<proteinExistence type="predicted"/>
<evidence type="ECO:0000313" key="1">
    <source>
        <dbReference type="EMBL" id="KAI3811513.1"/>
    </source>
</evidence>
<organism evidence="1 2">
    <name type="scientific">Smallanthus sonchifolius</name>
    <dbReference type="NCBI Taxonomy" id="185202"/>
    <lineage>
        <taxon>Eukaryota</taxon>
        <taxon>Viridiplantae</taxon>
        <taxon>Streptophyta</taxon>
        <taxon>Embryophyta</taxon>
        <taxon>Tracheophyta</taxon>
        <taxon>Spermatophyta</taxon>
        <taxon>Magnoliopsida</taxon>
        <taxon>eudicotyledons</taxon>
        <taxon>Gunneridae</taxon>
        <taxon>Pentapetalae</taxon>
        <taxon>asterids</taxon>
        <taxon>campanulids</taxon>
        <taxon>Asterales</taxon>
        <taxon>Asteraceae</taxon>
        <taxon>Asteroideae</taxon>
        <taxon>Heliantheae alliance</taxon>
        <taxon>Millerieae</taxon>
        <taxon>Smallanthus</taxon>
    </lineage>
</organism>
<accession>A0ACB9IV13</accession>